<dbReference type="InterPro" id="IPR050383">
    <property type="entry name" value="GlyoxalaseI/FosfomycinResist"/>
</dbReference>
<dbReference type="GO" id="GO:0004364">
    <property type="term" value="F:glutathione transferase activity"/>
    <property type="evidence" value="ECO:0007669"/>
    <property type="project" value="UniProtKB-EC"/>
</dbReference>
<protein>
    <submittedName>
        <fullName evidence="2">Glutathione transferase FosA</fullName>
        <ecNumber evidence="2">2.5.1.18</ecNumber>
    </submittedName>
</protein>
<dbReference type="KEGG" id="gaz:Pan241w_31060"/>
<keyword evidence="3" id="KW-1185">Reference proteome</keyword>
<dbReference type="OrthoDB" id="375220at2"/>
<dbReference type="InterPro" id="IPR037523">
    <property type="entry name" value="VOC_core"/>
</dbReference>
<evidence type="ECO:0000259" key="1">
    <source>
        <dbReference type="PROSITE" id="PS51819"/>
    </source>
</evidence>
<evidence type="ECO:0000313" key="2">
    <source>
        <dbReference type="EMBL" id="QDT43011.1"/>
    </source>
</evidence>
<dbReference type="Gene3D" id="3.10.180.10">
    <property type="entry name" value="2,3-Dihydroxybiphenyl 1,2-Dioxygenase, domain 1"/>
    <property type="match status" value="1"/>
</dbReference>
<dbReference type="EC" id="2.5.1.18" evidence="2"/>
<keyword evidence="2" id="KW-0808">Transferase</keyword>
<organism evidence="2 3">
    <name type="scientific">Gimesia alba</name>
    <dbReference type="NCBI Taxonomy" id="2527973"/>
    <lineage>
        <taxon>Bacteria</taxon>
        <taxon>Pseudomonadati</taxon>
        <taxon>Planctomycetota</taxon>
        <taxon>Planctomycetia</taxon>
        <taxon>Planctomycetales</taxon>
        <taxon>Planctomycetaceae</taxon>
        <taxon>Gimesia</taxon>
    </lineage>
</organism>
<gene>
    <name evidence="2" type="primary">fosA_1</name>
    <name evidence="2" type="ORF">Pan241w_31060</name>
</gene>
<dbReference type="RefSeq" id="WP_145217180.1">
    <property type="nucleotide sequence ID" value="NZ_CP036269.1"/>
</dbReference>
<dbReference type="PANTHER" id="PTHR21366">
    <property type="entry name" value="GLYOXALASE FAMILY PROTEIN"/>
    <property type="match status" value="1"/>
</dbReference>
<evidence type="ECO:0000313" key="3">
    <source>
        <dbReference type="Proteomes" id="UP000317171"/>
    </source>
</evidence>
<name>A0A517RGK8_9PLAN</name>
<proteinExistence type="predicted"/>
<dbReference type="AlphaFoldDB" id="A0A517RGK8"/>
<dbReference type="InterPro" id="IPR004360">
    <property type="entry name" value="Glyas_Fos-R_dOase_dom"/>
</dbReference>
<dbReference type="PROSITE" id="PS51819">
    <property type="entry name" value="VOC"/>
    <property type="match status" value="1"/>
</dbReference>
<dbReference type="CDD" id="cd06587">
    <property type="entry name" value="VOC"/>
    <property type="match status" value="1"/>
</dbReference>
<dbReference type="PANTHER" id="PTHR21366:SF14">
    <property type="entry name" value="GLYOXALASE DOMAIN-CONTAINING PROTEIN 5"/>
    <property type="match status" value="1"/>
</dbReference>
<accession>A0A517RGK8</accession>
<dbReference type="SUPFAM" id="SSF54593">
    <property type="entry name" value="Glyoxalase/Bleomycin resistance protein/Dihydroxybiphenyl dioxygenase"/>
    <property type="match status" value="1"/>
</dbReference>
<feature type="domain" description="VOC" evidence="1">
    <location>
        <begin position="7"/>
        <end position="137"/>
    </location>
</feature>
<dbReference type="Pfam" id="PF00903">
    <property type="entry name" value="Glyoxalase"/>
    <property type="match status" value="1"/>
</dbReference>
<sequence length="161" mass="18590">MKNTGKRLGELVLRTENVERMTDFYCNVIGLELYARFASGNFLKVADDFEGHPQLLAIFDQSWEFSGPKDIDPKHAQTKNGSLHHFAFAMEQHEFDREKKRLKDLGQNLQFTEHKQFGWHSIYLHDPDGNSVEFVCYDKTILDEAANQSVRQQASKTPAKI</sequence>
<dbReference type="EMBL" id="CP036269">
    <property type="protein sequence ID" value="QDT43011.1"/>
    <property type="molecule type" value="Genomic_DNA"/>
</dbReference>
<reference evidence="2 3" key="1">
    <citation type="submission" date="2019-02" db="EMBL/GenBank/DDBJ databases">
        <title>Deep-cultivation of Planctomycetes and their phenomic and genomic characterization uncovers novel biology.</title>
        <authorList>
            <person name="Wiegand S."/>
            <person name="Jogler M."/>
            <person name="Boedeker C."/>
            <person name="Pinto D."/>
            <person name="Vollmers J."/>
            <person name="Rivas-Marin E."/>
            <person name="Kohn T."/>
            <person name="Peeters S.H."/>
            <person name="Heuer A."/>
            <person name="Rast P."/>
            <person name="Oberbeckmann S."/>
            <person name="Bunk B."/>
            <person name="Jeske O."/>
            <person name="Meyerdierks A."/>
            <person name="Storesund J.E."/>
            <person name="Kallscheuer N."/>
            <person name="Luecker S."/>
            <person name="Lage O.M."/>
            <person name="Pohl T."/>
            <person name="Merkel B.J."/>
            <person name="Hornburger P."/>
            <person name="Mueller R.-W."/>
            <person name="Bruemmer F."/>
            <person name="Labrenz M."/>
            <person name="Spormann A.M."/>
            <person name="Op den Camp H."/>
            <person name="Overmann J."/>
            <person name="Amann R."/>
            <person name="Jetten M.S.M."/>
            <person name="Mascher T."/>
            <person name="Medema M.H."/>
            <person name="Devos D.P."/>
            <person name="Kaster A.-K."/>
            <person name="Ovreas L."/>
            <person name="Rohde M."/>
            <person name="Galperin M.Y."/>
            <person name="Jogler C."/>
        </authorList>
    </citation>
    <scope>NUCLEOTIDE SEQUENCE [LARGE SCALE GENOMIC DNA]</scope>
    <source>
        <strain evidence="2 3">Pan241w</strain>
    </source>
</reference>
<dbReference type="Proteomes" id="UP000317171">
    <property type="component" value="Chromosome"/>
</dbReference>
<dbReference type="InterPro" id="IPR029068">
    <property type="entry name" value="Glyas_Bleomycin-R_OHBP_Dase"/>
</dbReference>